<evidence type="ECO:0000259" key="1">
    <source>
        <dbReference type="PROSITE" id="PS51186"/>
    </source>
</evidence>
<dbReference type="PROSITE" id="PS51186">
    <property type="entry name" value="GNAT"/>
    <property type="match status" value="1"/>
</dbReference>
<organism evidence="2 3">
    <name type="scientific">candidate division CPR3 bacterium GW2011_GWF2_35_18</name>
    <dbReference type="NCBI Taxonomy" id="1618350"/>
    <lineage>
        <taxon>Bacteria</taxon>
        <taxon>Bacteria division CPR3</taxon>
    </lineage>
</organism>
<dbReference type="GO" id="GO:0016747">
    <property type="term" value="F:acyltransferase activity, transferring groups other than amino-acyl groups"/>
    <property type="evidence" value="ECO:0007669"/>
    <property type="project" value="InterPro"/>
</dbReference>
<accession>A0A0G0ERE1</accession>
<protein>
    <submittedName>
        <fullName evidence="2">Mycothiol acetyltransferase</fullName>
    </submittedName>
</protein>
<proteinExistence type="predicted"/>
<keyword evidence="2" id="KW-0808">Transferase</keyword>
<reference evidence="2 3" key="1">
    <citation type="journal article" date="2015" name="Nature">
        <title>rRNA introns, odd ribosomes, and small enigmatic genomes across a large radiation of phyla.</title>
        <authorList>
            <person name="Brown C.T."/>
            <person name="Hug L.A."/>
            <person name="Thomas B.C."/>
            <person name="Sharon I."/>
            <person name="Castelle C.J."/>
            <person name="Singh A."/>
            <person name="Wilkins M.J."/>
            <person name="Williams K.H."/>
            <person name="Banfield J.F."/>
        </authorList>
    </citation>
    <scope>NUCLEOTIDE SEQUENCE [LARGE SCALE GENOMIC DNA]</scope>
</reference>
<gene>
    <name evidence="2" type="ORF">UR67_C0002G0007</name>
</gene>
<dbReference type="InterPro" id="IPR016181">
    <property type="entry name" value="Acyl_CoA_acyltransferase"/>
</dbReference>
<name>A0A0G0ERE1_UNCC3</name>
<evidence type="ECO:0000313" key="3">
    <source>
        <dbReference type="Proteomes" id="UP000034581"/>
    </source>
</evidence>
<dbReference type="Proteomes" id="UP000034581">
    <property type="component" value="Unassembled WGS sequence"/>
</dbReference>
<dbReference type="Gene3D" id="3.40.630.30">
    <property type="match status" value="1"/>
</dbReference>
<evidence type="ECO:0000313" key="2">
    <source>
        <dbReference type="EMBL" id="KKP69887.1"/>
    </source>
</evidence>
<sequence>MNPNITIRPFTWEDLTPLAQCYARGRIWADEPWNEWKKCPQCPTDKNNFGISFKGKSCPYCGKELIPFWDVSTVENDIKTQLGKPFAKGFLACKNNQILGFTWGYPVTINIQIIIPDLELTIPIGSSLINTQIHIPMYAGKVGYIDEVGVRSDFRRQGIAEALTLEVLCHFSSCCINKVFLRTDERASNAVRLYEKLGFQRDFFITDPTYEHRGYWSTDVTGLYYERVTMHNDSATPKTLQQKNLIIPIGGGWEH</sequence>
<dbReference type="SUPFAM" id="SSF55729">
    <property type="entry name" value="Acyl-CoA N-acyltransferases (Nat)"/>
    <property type="match status" value="1"/>
</dbReference>
<dbReference type="CDD" id="cd04301">
    <property type="entry name" value="NAT_SF"/>
    <property type="match status" value="1"/>
</dbReference>
<dbReference type="AlphaFoldDB" id="A0A0G0ERE1"/>
<dbReference type="EMBL" id="LBQB01000002">
    <property type="protein sequence ID" value="KKP69887.1"/>
    <property type="molecule type" value="Genomic_DNA"/>
</dbReference>
<dbReference type="Pfam" id="PF00583">
    <property type="entry name" value="Acetyltransf_1"/>
    <property type="match status" value="1"/>
</dbReference>
<dbReference type="InterPro" id="IPR000182">
    <property type="entry name" value="GNAT_dom"/>
</dbReference>
<feature type="domain" description="N-acetyltransferase" evidence="1">
    <location>
        <begin position="5"/>
        <end position="231"/>
    </location>
</feature>
<comment type="caution">
    <text evidence="2">The sequence shown here is derived from an EMBL/GenBank/DDBJ whole genome shotgun (WGS) entry which is preliminary data.</text>
</comment>
<dbReference type="STRING" id="1618350.UR67_C0002G0007"/>